<dbReference type="OrthoDB" id="8588611at2"/>
<sequence>MPGLSRDQITEMQHSLFAPWVQDLALVVESVEADRAVVRLPFSDRLTRIGGTVCGQALMALADTAMVFLVSGAFGEFRPMTTVSQTTNFMKALSGRDVIAEARLLRLGRTMAFGDVFLRADGDEAPAVHVASTYAILPQKG</sequence>
<evidence type="ECO:0000259" key="3">
    <source>
        <dbReference type="Pfam" id="PF03061"/>
    </source>
</evidence>
<evidence type="ECO:0000313" key="4">
    <source>
        <dbReference type="EMBL" id="SOD96860.1"/>
    </source>
</evidence>
<protein>
    <submittedName>
        <fullName evidence="4">Uncharacterized domain 1-containing protein</fullName>
    </submittedName>
</protein>
<dbReference type="PANTHER" id="PTHR21660">
    <property type="entry name" value="THIOESTERASE SUPERFAMILY MEMBER-RELATED"/>
    <property type="match status" value="1"/>
</dbReference>
<dbReference type="AlphaFoldDB" id="A0A286GMX2"/>
<dbReference type="Proteomes" id="UP000219621">
    <property type="component" value="Unassembled WGS sequence"/>
</dbReference>
<proteinExistence type="inferred from homology"/>
<reference evidence="4 5" key="1">
    <citation type="submission" date="2017-09" db="EMBL/GenBank/DDBJ databases">
        <authorList>
            <person name="Ehlers B."/>
            <person name="Leendertz F.H."/>
        </authorList>
    </citation>
    <scope>NUCLEOTIDE SEQUENCE [LARGE SCALE GENOMIC DNA]</scope>
    <source>
        <strain evidence="4 5">USBA 140</strain>
    </source>
</reference>
<dbReference type="InterPro" id="IPR029069">
    <property type="entry name" value="HotDog_dom_sf"/>
</dbReference>
<dbReference type="Gene3D" id="3.10.129.10">
    <property type="entry name" value="Hotdog Thioesterase"/>
    <property type="match status" value="1"/>
</dbReference>
<name>A0A286GMX2_9PROT</name>
<dbReference type="SUPFAM" id="SSF54637">
    <property type="entry name" value="Thioesterase/thiol ester dehydrase-isomerase"/>
    <property type="match status" value="1"/>
</dbReference>
<dbReference type="RefSeq" id="WP_097279902.1">
    <property type="nucleotide sequence ID" value="NZ_OCNJ01000006.1"/>
</dbReference>
<dbReference type="CDD" id="cd03443">
    <property type="entry name" value="PaaI_thioesterase"/>
    <property type="match status" value="1"/>
</dbReference>
<dbReference type="Pfam" id="PF03061">
    <property type="entry name" value="4HBT"/>
    <property type="match status" value="1"/>
</dbReference>
<evidence type="ECO:0000313" key="5">
    <source>
        <dbReference type="Proteomes" id="UP000219621"/>
    </source>
</evidence>
<dbReference type="InterPro" id="IPR006683">
    <property type="entry name" value="Thioestr_dom"/>
</dbReference>
<dbReference type="PANTHER" id="PTHR21660:SF1">
    <property type="entry name" value="ACYL-COENZYME A THIOESTERASE 13"/>
    <property type="match status" value="1"/>
</dbReference>
<comment type="similarity">
    <text evidence="1">Belongs to the thioesterase PaaI family.</text>
</comment>
<dbReference type="EMBL" id="OCNJ01000006">
    <property type="protein sequence ID" value="SOD96860.1"/>
    <property type="molecule type" value="Genomic_DNA"/>
</dbReference>
<accession>A0A286GMX2</accession>
<keyword evidence="2" id="KW-0378">Hydrolase</keyword>
<evidence type="ECO:0000256" key="1">
    <source>
        <dbReference type="ARBA" id="ARBA00008324"/>
    </source>
</evidence>
<keyword evidence="5" id="KW-1185">Reference proteome</keyword>
<organism evidence="4 5">
    <name type="scientific">Caenispirillum bisanense</name>
    <dbReference type="NCBI Taxonomy" id="414052"/>
    <lineage>
        <taxon>Bacteria</taxon>
        <taxon>Pseudomonadati</taxon>
        <taxon>Pseudomonadota</taxon>
        <taxon>Alphaproteobacteria</taxon>
        <taxon>Rhodospirillales</taxon>
        <taxon>Novispirillaceae</taxon>
        <taxon>Caenispirillum</taxon>
    </lineage>
</organism>
<gene>
    <name evidence="4" type="ORF">SAMN05421508_106129</name>
</gene>
<evidence type="ECO:0000256" key="2">
    <source>
        <dbReference type="ARBA" id="ARBA00022801"/>
    </source>
</evidence>
<dbReference type="InterPro" id="IPR039298">
    <property type="entry name" value="ACOT13"/>
</dbReference>
<dbReference type="GO" id="GO:0047617">
    <property type="term" value="F:fatty acyl-CoA hydrolase activity"/>
    <property type="evidence" value="ECO:0007669"/>
    <property type="project" value="InterPro"/>
</dbReference>
<feature type="domain" description="Thioesterase" evidence="3">
    <location>
        <begin position="51"/>
        <end position="124"/>
    </location>
</feature>